<keyword evidence="1" id="KW-1133">Transmembrane helix</keyword>
<reference evidence="2 3" key="1">
    <citation type="submission" date="2017-08" db="EMBL/GenBank/DDBJ databases">
        <title>Complete Genome Sequence of Bacillus kochii Oregon-R-modENCODE STRAIN BDGP4, isolated from Drosophila melanogaster gut.</title>
        <authorList>
            <person name="Wan K.H."/>
            <person name="Yu C."/>
            <person name="Park S."/>
            <person name="Hammonds A.S."/>
            <person name="Booth B.W."/>
            <person name="Celniker S.E."/>
        </authorList>
    </citation>
    <scope>NUCLEOTIDE SEQUENCE [LARGE SCALE GENOMIC DNA]</scope>
    <source>
        <strain evidence="2 3">BDGP4</strain>
    </source>
</reference>
<keyword evidence="1" id="KW-0812">Transmembrane</keyword>
<dbReference type="OrthoDB" id="2929504at2"/>
<protein>
    <submittedName>
        <fullName evidence="2">Uncharacterized protein</fullName>
    </submittedName>
</protein>
<sequence length="69" mass="7783">MKRVQENQVVFYSIKASTIKRFIILDCVTGTAFYYAIKAISTSMILALIGCVVGTEGIKQVKRETDRKH</sequence>
<dbReference type="Proteomes" id="UP000215137">
    <property type="component" value="Chromosome"/>
</dbReference>
<keyword evidence="1" id="KW-0472">Membrane</keyword>
<feature type="transmembrane region" description="Helical" evidence="1">
    <location>
        <begin position="32"/>
        <end position="53"/>
    </location>
</feature>
<proteinExistence type="predicted"/>
<organism evidence="2 3">
    <name type="scientific">Cytobacillus kochii</name>
    <dbReference type="NCBI Taxonomy" id="859143"/>
    <lineage>
        <taxon>Bacteria</taxon>
        <taxon>Bacillati</taxon>
        <taxon>Bacillota</taxon>
        <taxon>Bacilli</taxon>
        <taxon>Bacillales</taxon>
        <taxon>Bacillaceae</taxon>
        <taxon>Cytobacillus</taxon>
    </lineage>
</organism>
<evidence type="ECO:0000313" key="2">
    <source>
        <dbReference type="EMBL" id="ASV66858.1"/>
    </source>
</evidence>
<dbReference type="EMBL" id="CP022983">
    <property type="protein sequence ID" value="ASV66858.1"/>
    <property type="molecule type" value="Genomic_DNA"/>
</dbReference>
<name>A0A248TF74_9BACI</name>
<dbReference type="AlphaFoldDB" id="A0A248TF74"/>
<keyword evidence="3" id="KW-1185">Reference proteome</keyword>
<dbReference type="KEGG" id="bko:CKF48_05690"/>
<evidence type="ECO:0000256" key="1">
    <source>
        <dbReference type="SAM" id="Phobius"/>
    </source>
</evidence>
<accession>A0A248TF74</accession>
<evidence type="ECO:0000313" key="3">
    <source>
        <dbReference type="Proteomes" id="UP000215137"/>
    </source>
</evidence>
<gene>
    <name evidence="2" type="ORF">CKF48_05690</name>
</gene>